<dbReference type="GO" id="GO:0004386">
    <property type="term" value="F:helicase activity"/>
    <property type="evidence" value="ECO:0007669"/>
    <property type="project" value="UniProtKB-KW"/>
</dbReference>
<keyword evidence="5" id="KW-0547">Nucleotide-binding</keyword>
<evidence type="ECO:0000256" key="1">
    <source>
        <dbReference type="ARBA" id="ARBA00093462"/>
    </source>
</evidence>
<evidence type="ECO:0000259" key="4">
    <source>
        <dbReference type="Pfam" id="PF25888"/>
    </source>
</evidence>
<feature type="compositionally biased region" description="Basic and acidic residues" evidence="2">
    <location>
        <begin position="407"/>
        <end position="426"/>
    </location>
</feature>
<feature type="domain" description="Replicative helicase loading/DNA remodeling protein DnaB N-terminal winged helix" evidence="4">
    <location>
        <begin position="9"/>
        <end position="244"/>
    </location>
</feature>
<dbReference type="InterPro" id="IPR058660">
    <property type="entry name" value="WHD_DnaB"/>
</dbReference>
<dbReference type="AlphaFoldDB" id="A0A5J6SNP8"/>
<feature type="domain" description="DnaB/C C-terminal" evidence="3">
    <location>
        <begin position="325"/>
        <end position="381"/>
    </location>
</feature>
<dbReference type="Pfam" id="PF07261">
    <property type="entry name" value="DnaB_2"/>
    <property type="match status" value="1"/>
</dbReference>
<keyword evidence="6" id="KW-1185">Reference proteome</keyword>
<sequence length="453" mass="52481">MSMLYKELQPADMYKIRLPYSFSDYDRQLLTLFYQPLVGAEGISLYLTLWADGELKSSEQWPHYQLMNVLGVSIGKIFQARIALEAIGLLRSWQKTEEGTRFFHYELAAPLDAESFLKDPLLSMFLLNKIGENAYKQLRNRFIQMSNWNEGFKDVSRTFMDVFKPSTKSGEQISYDDEFESKKRNNSLPFYYEDFDFTLLQEGLSEQLVPKSAMTIEAKEVIAKLAFLYNLNPIEMQKVVILALDDELQLAEARLKKACADYYKLTVSKKAPIIQNVTQTKNTVPQNKTPLTKEEELIHYLETTSPVVVLRDIAKGKEPILADVQLANHLVTHYNMPVGVVNVLLQYVLLRTDMKLTKNYAEKIASHWMRKDVKTAKEAMELARNEHEQYMKWKNEGSKQKTYAKKPTREEKVPDWFYKKDGETKQSGESTNGVQNIEEERKKLLAELGVTKR</sequence>
<evidence type="ECO:0000313" key="6">
    <source>
        <dbReference type="Proteomes" id="UP000325517"/>
    </source>
</evidence>
<evidence type="ECO:0000259" key="3">
    <source>
        <dbReference type="Pfam" id="PF07261"/>
    </source>
</evidence>
<feature type="region of interest" description="Disordered" evidence="2">
    <location>
        <begin position="394"/>
        <end position="438"/>
    </location>
</feature>
<dbReference type="EMBL" id="CP031223">
    <property type="protein sequence ID" value="QFF99670.1"/>
    <property type="molecule type" value="Genomic_DNA"/>
</dbReference>
<comment type="similarity">
    <text evidence="1">Belongs to the DnaB/DnaD family.</text>
</comment>
<proteinExistence type="inferred from homology"/>
<dbReference type="OrthoDB" id="2082007at2"/>
<evidence type="ECO:0000313" key="5">
    <source>
        <dbReference type="EMBL" id="QFF99670.1"/>
    </source>
</evidence>
<accession>A0A5J6SNP8</accession>
<organism evidence="5 6">
    <name type="scientific">Psychrobacillus glaciei</name>
    <dbReference type="NCBI Taxonomy" id="2283160"/>
    <lineage>
        <taxon>Bacteria</taxon>
        <taxon>Bacillati</taxon>
        <taxon>Bacillota</taxon>
        <taxon>Bacilli</taxon>
        <taxon>Bacillales</taxon>
        <taxon>Bacillaceae</taxon>
        <taxon>Psychrobacillus</taxon>
    </lineage>
</organism>
<dbReference type="KEGG" id="psyo:PB01_12955"/>
<name>A0A5J6SNP8_9BACI</name>
<keyword evidence="5" id="KW-0347">Helicase</keyword>
<reference evidence="5 6" key="1">
    <citation type="submission" date="2018-07" db="EMBL/GenBank/DDBJ databases">
        <title>Complete genome sequence of Psychrobacillus sp. PB01, isolated from iceberg, and comparative genome analysis of Psychrobacillus strains.</title>
        <authorList>
            <person name="Lee P.C."/>
        </authorList>
    </citation>
    <scope>NUCLEOTIDE SEQUENCE [LARGE SCALE GENOMIC DNA]</scope>
    <source>
        <strain evidence="5 6">PB01</strain>
    </source>
</reference>
<dbReference type="Pfam" id="PF25888">
    <property type="entry name" value="WHD_DnaB"/>
    <property type="match status" value="1"/>
</dbReference>
<dbReference type="Proteomes" id="UP000325517">
    <property type="component" value="Chromosome"/>
</dbReference>
<keyword evidence="5" id="KW-0378">Hydrolase</keyword>
<evidence type="ECO:0000256" key="2">
    <source>
        <dbReference type="SAM" id="MobiDB-lite"/>
    </source>
</evidence>
<protein>
    <submittedName>
        <fullName evidence="5">Helicase DnaB</fullName>
    </submittedName>
</protein>
<keyword evidence="5" id="KW-0067">ATP-binding</keyword>
<gene>
    <name evidence="5" type="ORF">PB01_12955</name>
</gene>
<dbReference type="InterPro" id="IPR006343">
    <property type="entry name" value="DnaB/C_C"/>
</dbReference>